<evidence type="ECO:0000313" key="1">
    <source>
        <dbReference type="EMBL" id="KKT21937.1"/>
    </source>
</evidence>
<accession>A0A0G1HQQ0</accession>
<comment type="caution">
    <text evidence="1">The sequence shown here is derived from an EMBL/GenBank/DDBJ whole genome shotgun (WGS) entry which is preliminary data.</text>
</comment>
<organism evidence="1 2">
    <name type="scientific">Candidatus Nomurabacteria bacterium GW2011_GWF2_43_8</name>
    <dbReference type="NCBI Taxonomy" id="1618779"/>
    <lineage>
        <taxon>Bacteria</taxon>
        <taxon>Candidatus Nomuraibacteriota</taxon>
    </lineage>
</organism>
<dbReference type="Proteomes" id="UP000033831">
    <property type="component" value="Unassembled WGS sequence"/>
</dbReference>
<gene>
    <name evidence="1" type="ORF">UW07_C0051G0001</name>
</gene>
<dbReference type="EMBL" id="LCGX01000051">
    <property type="protein sequence ID" value="KKT21937.1"/>
    <property type="molecule type" value="Genomic_DNA"/>
</dbReference>
<feature type="non-terminal residue" evidence="1">
    <location>
        <position position="105"/>
    </location>
</feature>
<evidence type="ECO:0000313" key="2">
    <source>
        <dbReference type="Proteomes" id="UP000033831"/>
    </source>
</evidence>
<name>A0A0G1HQQ0_9BACT</name>
<protein>
    <submittedName>
        <fullName evidence="1">Uncharacterized protein</fullName>
    </submittedName>
</protein>
<dbReference type="AlphaFoldDB" id="A0A0G1HQQ0"/>
<proteinExistence type="predicted"/>
<sequence>MERWVSGLNQQFTKLSSPKKDRGFESLPLRQKNMNNKELEKLIDKDKYQVFLYACPANVPLNFASHPWFVVNKLGSVSRWEVLFRNTPHSTKWGHLYMNFFPPFQ</sequence>
<reference evidence="1 2" key="1">
    <citation type="journal article" date="2015" name="Nature">
        <title>rRNA introns, odd ribosomes, and small enigmatic genomes across a large radiation of phyla.</title>
        <authorList>
            <person name="Brown C.T."/>
            <person name="Hug L.A."/>
            <person name="Thomas B.C."/>
            <person name="Sharon I."/>
            <person name="Castelle C.J."/>
            <person name="Singh A."/>
            <person name="Wilkins M.J."/>
            <person name="Williams K.H."/>
            <person name="Banfield J.F."/>
        </authorList>
    </citation>
    <scope>NUCLEOTIDE SEQUENCE [LARGE SCALE GENOMIC DNA]</scope>
</reference>